<dbReference type="AlphaFoldDB" id="A0AAF0TNA9"/>
<organism evidence="1 2">
    <name type="scientific">Solanum verrucosum</name>
    <dbReference type="NCBI Taxonomy" id="315347"/>
    <lineage>
        <taxon>Eukaryota</taxon>
        <taxon>Viridiplantae</taxon>
        <taxon>Streptophyta</taxon>
        <taxon>Embryophyta</taxon>
        <taxon>Tracheophyta</taxon>
        <taxon>Spermatophyta</taxon>
        <taxon>Magnoliopsida</taxon>
        <taxon>eudicotyledons</taxon>
        <taxon>Gunneridae</taxon>
        <taxon>Pentapetalae</taxon>
        <taxon>asterids</taxon>
        <taxon>lamiids</taxon>
        <taxon>Solanales</taxon>
        <taxon>Solanaceae</taxon>
        <taxon>Solanoideae</taxon>
        <taxon>Solaneae</taxon>
        <taxon>Solanum</taxon>
    </lineage>
</organism>
<dbReference type="EMBL" id="CP133614">
    <property type="protein sequence ID" value="WMV21263.1"/>
    <property type="molecule type" value="Genomic_DNA"/>
</dbReference>
<protein>
    <recommendedName>
        <fullName evidence="3">Reverse transcriptase zinc-binding domain-containing protein</fullName>
    </recommendedName>
</protein>
<feature type="non-terminal residue" evidence="1">
    <location>
        <position position="229"/>
    </location>
</feature>
<evidence type="ECO:0000313" key="2">
    <source>
        <dbReference type="Proteomes" id="UP001234989"/>
    </source>
</evidence>
<reference evidence="1" key="1">
    <citation type="submission" date="2023-08" db="EMBL/GenBank/DDBJ databases">
        <title>A de novo genome assembly of Solanum verrucosum Schlechtendal, a Mexican diploid species geographically isolated from the other diploid A-genome species in potato relatives.</title>
        <authorList>
            <person name="Hosaka K."/>
        </authorList>
    </citation>
    <scope>NUCLEOTIDE SEQUENCE</scope>
    <source>
        <tissue evidence="1">Young leaves</tissue>
    </source>
</reference>
<dbReference type="Proteomes" id="UP001234989">
    <property type="component" value="Chromosome 3"/>
</dbReference>
<evidence type="ECO:0000313" key="1">
    <source>
        <dbReference type="EMBL" id="WMV21263.1"/>
    </source>
</evidence>
<evidence type="ECO:0008006" key="3">
    <source>
        <dbReference type="Google" id="ProtNLM"/>
    </source>
</evidence>
<name>A0AAF0TNA9_SOLVR</name>
<sequence>MKWLWKYSNENQTLWRRVICTKYEDEDNWMTKVVTTPYGTSLWRSIIVLWEEVKPNFKMKVGNGNKIKFWKDEWHEKGNLETLFPDSYNLAMFQQRTIAELLTPQGWNFILKRQPNDWEVMTLIELLNMVVNFMVLLDESINGVVKGFLIYEYDHDCERQMGICFGGKATIEESSKYIQLTGELLRPYIAGRRQVSLQKTELDGESSLLHYDGQSGKREIPDVLKAKKK</sequence>
<gene>
    <name evidence="1" type="ORF">MTR67_014648</name>
</gene>
<keyword evidence="2" id="KW-1185">Reference proteome</keyword>
<accession>A0AAF0TNA9</accession>
<proteinExistence type="predicted"/>